<dbReference type="InterPro" id="IPR036047">
    <property type="entry name" value="F-box-like_dom_sf"/>
</dbReference>
<dbReference type="InterPro" id="IPR025886">
    <property type="entry name" value="PP2-like"/>
</dbReference>
<protein>
    <submittedName>
        <fullName evidence="3">F-box protein At2g02240 isoform X1</fullName>
    </submittedName>
</protein>
<accession>A0A6P6GAW8</accession>
<organism evidence="2 3">
    <name type="scientific">Ziziphus jujuba</name>
    <name type="common">Chinese jujube</name>
    <name type="synonym">Ziziphus sativa</name>
    <dbReference type="NCBI Taxonomy" id="326968"/>
    <lineage>
        <taxon>Eukaryota</taxon>
        <taxon>Viridiplantae</taxon>
        <taxon>Streptophyta</taxon>
        <taxon>Embryophyta</taxon>
        <taxon>Tracheophyta</taxon>
        <taxon>Spermatophyta</taxon>
        <taxon>Magnoliopsida</taxon>
        <taxon>eudicotyledons</taxon>
        <taxon>Gunneridae</taxon>
        <taxon>Pentapetalae</taxon>
        <taxon>rosids</taxon>
        <taxon>fabids</taxon>
        <taxon>Rosales</taxon>
        <taxon>Rhamnaceae</taxon>
        <taxon>Paliureae</taxon>
        <taxon>Ziziphus</taxon>
    </lineage>
</organism>
<dbReference type="PANTHER" id="PTHR32278:SF135">
    <property type="entry name" value="F-BOX PROTEIN PP2-B12"/>
    <property type="match status" value="1"/>
</dbReference>
<dbReference type="SMART" id="SM00256">
    <property type="entry name" value="FBOX"/>
    <property type="match status" value="1"/>
</dbReference>
<dbReference type="Pfam" id="PF14299">
    <property type="entry name" value="PP2"/>
    <property type="match status" value="1"/>
</dbReference>
<name>A0A6P6GAW8_ZIZJJ</name>
<dbReference type="Pfam" id="PF12937">
    <property type="entry name" value="F-box-like"/>
    <property type="match status" value="1"/>
</dbReference>
<dbReference type="InParanoid" id="A0A6P6GAW8"/>
<dbReference type="Gene3D" id="1.20.1280.50">
    <property type="match status" value="1"/>
</dbReference>
<proteinExistence type="predicted"/>
<evidence type="ECO:0000313" key="2">
    <source>
        <dbReference type="Proteomes" id="UP001652623"/>
    </source>
</evidence>
<keyword evidence="2" id="KW-1185">Reference proteome</keyword>
<dbReference type="Proteomes" id="UP001652623">
    <property type="component" value="Chromosome 3"/>
</dbReference>
<dbReference type="InterPro" id="IPR001810">
    <property type="entry name" value="F-box_dom"/>
</dbReference>
<reference evidence="3" key="1">
    <citation type="submission" date="2025-08" db="UniProtKB">
        <authorList>
            <consortium name="RefSeq"/>
        </authorList>
    </citation>
    <scope>IDENTIFICATION</scope>
    <source>
        <tissue evidence="3">Seedling</tissue>
    </source>
</reference>
<evidence type="ECO:0000259" key="1">
    <source>
        <dbReference type="PROSITE" id="PS50181"/>
    </source>
</evidence>
<dbReference type="RefSeq" id="XP_024931221.1">
    <property type="nucleotide sequence ID" value="XM_025075453.3"/>
</dbReference>
<evidence type="ECO:0000313" key="3">
    <source>
        <dbReference type="RefSeq" id="XP_024931221.1"/>
    </source>
</evidence>
<dbReference type="PANTHER" id="PTHR32278">
    <property type="entry name" value="F-BOX DOMAIN-CONTAINING PROTEIN"/>
    <property type="match status" value="1"/>
</dbReference>
<dbReference type="FunCoup" id="A0A6P6GAW8">
    <property type="interactions" value="64"/>
</dbReference>
<dbReference type="GeneID" id="112492274"/>
<feature type="domain" description="F-box" evidence="1">
    <location>
        <begin position="1"/>
        <end position="46"/>
    </location>
</feature>
<gene>
    <name evidence="3" type="primary">LOC112492274</name>
</gene>
<dbReference type="AlphaFoldDB" id="A0A6P6GAW8"/>
<dbReference type="SUPFAM" id="SSF81383">
    <property type="entry name" value="F-box domain"/>
    <property type="match status" value="1"/>
</dbReference>
<sequence>MEITILPDECISLIISLTSPRDASRLSLVCSLFPSAVNSDVVWRKFLPHDYHQILSNSALASSMDSLSKKQLYFHISHHPVLVDNGNMSFATDKENGKKCYMISSRRLSIVWGGTPTYWLWKSLSAESRYFLSISLSHNSFMFSK</sequence>
<dbReference type="KEGG" id="zju:112492274"/>
<dbReference type="CDD" id="cd22162">
    <property type="entry name" value="F-box_AtSKIP3-like"/>
    <property type="match status" value="1"/>
</dbReference>
<dbReference type="PROSITE" id="PS50181">
    <property type="entry name" value="FBOX"/>
    <property type="match status" value="1"/>
</dbReference>